<keyword evidence="2" id="KW-0614">Plasmid</keyword>
<evidence type="ECO:0000313" key="2">
    <source>
        <dbReference type="EMBL" id="AJD93640.1"/>
    </source>
</evidence>
<sequence>MFFILIAMILLTGMLLTYYIVHGMTMEAVIAGLFLVFLVVYTIHYYRQRKKKKRDEDEDWLWMDCFYFDCPAPPGFLKKLDCDGGDCDCGGFDCSP</sequence>
<dbReference type="HOGENOM" id="CLU_2355966_0_0_9"/>
<reference evidence="2 3" key="1">
    <citation type="submission" date="2014-08" db="EMBL/GenBank/DDBJ databases">
        <title>Complete genome of a marine bacteria Jeotgalibacillus malaysiensis.</title>
        <authorList>
            <person name="Yaakop A.S."/>
            <person name="Chan K.-G."/>
            <person name="Goh K.M."/>
        </authorList>
    </citation>
    <scope>NUCLEOTIDE SEQUENCE [LARGE SCALE GENOMIC DNA]</scope>
    <source>
        <strain evidence="2 3">D5</strain>
        <plasmid evidence="3">Plasmid</plasmid>
    </source>
</reference>
<protein>
    <submittedName>
        <fullName evidence="2">Uncharacterized protein</fullName>
    </submittedName>
</protein>
<geneLocation type="plasmid" evidence="3"/>
<proteinExistence type="predicted"/>
<evidence type="ECO:0000313" key="3">
    <source>
        <dbReference type="Proteomes" id="UP000031449"/>
    </source>
</evidence>
<accession>A0A0B5ATU6</accession>
<organism evidence="2 3">
    <name type="scientific">Jeotgalibacillus malaysiensis</name>
    <dbReference type="NCBI Taxonomy" id="1508404"/>
    <lineage>
        <taxon>Bacteria</taxon>
        <taxon>Bacillati</taxon>
        <taxon>Bacillota</taxon>
        <taxon>Bacilli</taxon>
        <taxon>Bacillales</taxon>
        <taxon>Caryophanaceae</taxon>
        <taxon>Jeotgalibacillus</taxon>
    </lineage>
</organism>
<keyword evidence="1" id="KW-1133">Transmembrane helix</keyword>
<name>A0A0B5ATU6_9BACL</name>
<dbReference type="BioCyc" id="JESP1508404:G14D9-13646-MONOMER"/>
<keyword evidence="3" id="KW-1185">Reference proteome</keyword>
<dbReference type="KEGG" id="jeo:JMA_43230"/>
<dbReference type="EMBL" id="CP009417">
    <property type="protein sequence ID" value="AJD93640.1"/>
    <property type="molecule type" value="Genomic_DNA"/>
</dbReference>
<dbReference type="Proteomes" id="UP000031449">
    <property type="component" value="Plasmid unnamed"/>
</dbReference>
<dbReference type="AlphaFoldDB" id="A0A0B5ATU6"/>
<evidence type="ECO:0000256" key="1">
    <source>
        <dbReference type="SAM" id="Phobius"/>
    </source>
</evidence>
<keyword evidence="1" id="KW-0472">Membrane</keyword>
<feature type="transmembrane region" description="Helical" evidence="1">
    <location>
        <begin position="28"/>
        <end position="46"/>
    </location>
</feature>
<keyword evidence="1" id="KW-0812">Transmembrane</keyword>
<feature type="transmembrane region" description="Helical" evidence="1">
    <location>
        <begin position="5"/>
        <end position="22"/>
    </location>
</feature>
<gene>
    <name evidence="2" type="ORF">JMA_43230</name>
</gene>